<keyword evidence="2" id="KW-1133">Transmembrane helix</keyword>
<keyword evidence="4" id="KW-1185">Reference proteome</keyword>
<dbReference type="Pfam" id="PF06809">
    <property type="entry name" value="NPDC1"/>
    <property type="match status" value="1"/>
</dbReference>
<dbReference type="EMBL" id="CADEPI010000031">
    <property type="protein sequence ID" value="CAB3367551.1"/>
    <property type="molecule type" value="Genomic_DNA"/>
</dbReference>
<dbReference type="AlphaFoldDB" id="A0A8S1C5X0"/>
<evidence type="ECO:0000256" key="2">
    <source>
        <dbReference type="SAM" id="Phobius"/>
    </source>
</evidence>
<gene>
    <name evidence="3" type="ORF">CLODIP_2_CD01141</name>
</gene>
<keyword evidence="2" id="KW-0812">Transmembrane</keyword>
<feature type="compositionally biased region" description="Pro residues" evidence="1">
    <location>
        <begin position="187"/>
        <end position="196"/>
    </location>
</feature>
<comment type="caution">
    <text evidence="3">The sequence shown here is derived from an EMBL/GenBank/DDBJ whole genome shotgun (WGS) entry which is preliminary data.</text>
</comment>
<evidence type="ECO:0000313" key="4">
    <source>
        <dbReference type="Proteomes" id="UP000494165"/>
    </source>
</evidence>
<organism evidence="3 4">
    <name type="scientific">Cloeon dipterum</name>
    <dbReference type="NCBI Taxonomy" id="197152"/>
    <lineage>
        <taxon>Eukaryota</taxon>
        <taxon>Metazoa</taxon>
        <taxon>Ecdysozoa</taxon>
        <taxon>Arthropoda</taxon>
        <taxon>Hexapoda</taxon>
        <taxon>Insecta</taxon>
        <taxon>Pterygota</taxon>
        <taxon>Palaeoptera</taxon>
        <taxon>Ephemeroptera</taxon>
        <taxon>Pisciforma</taxon>
        <taxon>Baetidae</taxon>
        <taxon>Cloeon</taxon>
    </lineage>
</organism>
<dbReference type="PANTHER" id="PTHR23352:SF2">
    <property type="entry name" value="NEURAL PROLIFERATION DIFFERENTIATION AND CONTROL PROTEIN 1"/>
    <property type="match status" value="1"/>
</dbReference>
<protein>
    <recommendedName>
        <fullName evidence="5">Neural proliferation differentiation and control protein 1</fullName>
    </recommendedName>
</protein>
<keyword evidence="2" id="KW-0472">Membrane</keyword>
<feature type="transmembrane region" description="Helical" evidence="2">
    <location>
        <begin position="251"/>
        <end position="276"/>
    </location>
</feature>
<dbReference type="InterPro" id="IPR009635">
    <property type="entry name" value="NPDC1"/>
</dbReference>
<dbReference type="Proteomes" id="UP000494165">
    <property type="component" value="Unassembled WGS sequence"/>
</dbReference>
<proteinExistence type="predicted"/>
<feature type="compositionally biased region" description="Polar residues" evidence="1">
    <location>
        <begin position="397"/>
        <end position="412"/>
    </location>
</feature>
<feature type="region of interest" description="Disordered" evidence="1">
    <location>
        <begin position="176"/>
        <end position="233"/>
    </location>
</feature>
<name>A0A8S1C5X0_9INSE</name>
<dbReference type="GO" id="GO:0016020">
    <property type="term" value="C:membrane"/>
    <property type="evidence" value="ECO:0007669"/>
    <property type="project" value="InterPro"/>
</dbReference>
<sequence length="412" mass="45052">MQGTNLLIARRRHHGVGGSAGRRAVCALGSMVSAAAVVLLFALQLASARQLYSGDITPEELMIDQVAAILQQRHLREREREAAARVAEFGYSPEMIGPGGEFSYQFPPLPGGRESQHEPYFAVNPSDPRYYLPKPPEPEDDEDGNSYLAEPIWNGAKYYPLDNNDLSDRPLRNFEAGGVMQRGGGRPIPPSNPEPPLFVEQPQTNAPRKIKHQRKSTPSPTPPPTTTHEPLPDHHARVLQEPVPEETDSEVYFLAIIAGCSAAGIVAVIATGICWYKLQRNAKATADVEYPAYGVTGPNKDVSPTSGDRRLAQSAQMYHYQHQKQQIIAMESRAANERRGSMSEVESDDENDEGDYTVYECPGLASTCEMEVKNPLFLDDPTPATPVTPAKSEDKSSNATDSSKRSSAASVK</sequence>
<dbReference type="PANTHER" id="PTHR23352">
    <property type="entry name" value="NEURAL PROLIFERATION DIFFERENTIATION AND CONTROL PROTEIN-1 NPDC-1 PROTEIN"/>
    <property type="match status" value="1"/>
</dbReference>
<evidence type="ECO:0000256" key="1">
    <source>
        <dbReference type="SAM" id="MobiDB-lite"/>
    </source>
</evidence>
<feature type="region of interest" description="Disordered" evidence="1">
    <location>
        <begin position="333"/>
        <end position="355"/>
    </location>
</feature>
<evidence type="ECO:0008006" key="5">
    <source>
        <dbReference type="Google" id="ProtNLM"/>
    </source>
</evidence>
<evidence type="ECO:0000313" key="3">
    <source>
        <dbReference type="EMBL" id="CAB3367551.1"/>
    </source>
</evidence>
<feature type="region of interest" description="Disordered" evidence="1">
    <location>
        <begin position="127"/>
        <end position="147"/>
    </location>
</feature>
<reference evidence="3 4" key="1">
    <citation type="submission" date="2020-04" db="EMBL/GenBank/DDBJ databases">
        <authorList>
            <person name="Alioto T."/>
            <person name="Alioto T."/>
            <person name="Gomez Garrido J."/>
        </authorList>
    </citation>
    <scope>NUCLEOTIDE SEQUENCE [LARGE SCALE GENOMIC DNA]</scope>
</reference>
<dbReference type="OrthoDB" id="6270617at2759"/>
<feature type="compositionally biased region" description="Acidic residues" evidence="1">
    <location>
        <begin position="345"/>
        <end position="355"/>
    </location>
</feature>
<feature type="region of interest" description="Disordered" evidence="1">
    <location>
        <begin position="375"/>
        <end position="412"/>
    </location>
</feature>
<feature type="compositionally biased region" description="Low complexity" evidence="1">
    <location>
        <begin position="381"/>
        <end position="390"/>
    </location>
</feature>
<accession>A0A8S1C5X0</accession>